<evidence type="ECO:0000256" key="1">
    <source>
        <dbReference type="SAM" id="MobiDB-lite"/>
    </source>
</evidence>
<gene>
    <name evidence="2" type="ORF">E2C01_095125</name>
</gene>
<dbReference type="Proteomes" id="UP000324222">
    <property type="component" value="Unassembled WGS sequence"/>
</dbReference>
<name>A0A5B7K2Y0_PORTR</name>
<accession>A0A5B7K2Y0</accession>
<organism evidence="2 3">
    <name type="scientific">Portunus trituberculatus</name>
    <name type="common">Swimming crab</name>
    <name type="synonym">Neptunus trituberculatus</name>
    <dbReference type="NCBI Taxonomy" id="210409"/>
    <lineage>
        <taxon>Eukaryota</taxon>
        <taxon>Metazoa</taxon>
        <taxon>Ecdysozoa</taxon>
        <taxon>Arthropoda</taxon>
        <taxon>Crustacea</taxon>
        <taxon>Multicrustacea</taxon>
        <taxon>Malacostraca</taxon>
        <taxon>Eumalacostraca</taxon>
        <taxon>Eucarida</taxon>
        <taxon>Decapoda</taxon>
        <taxon>Pleocyemata</taxon>
        <taxon>Brachyura</taxon>
        <taxon>Eubrachyura</taxon>
        <taxon>Portunoidea</taxon>
        <taxon>Portunidae</taxon>
        <taxon>Portuninae</taxon>
        <taxon>Portunus</taxon>
    </lineage>
</organism>
<reference evidence="2 3" key="1">
    <citation type="submission" date="2019-05" db="EMBL/GenBank/DDBJ databases">
        <title>Another draft genome of Portunus trituberculatus and its Hox gene families provides insights of decapod evolution.</title>
        <authorList>
            <person name="Jeong J.-H."/>
            <person name="Song I."/>
            <person name="Kim S."/>
            <person name="Choi T."/>
            <person name="Kim D."/>
            <person name="Ryu S."/>
            <person name="Kim W."/>
        </authorList>
    </citation>
    <scope>NUCLEOTIDE SEQUENCE [LARGE SCALE GENOMIC DNA]</scope>
    <source>
        <tissue evidence="2">Muscle</tissue>
    </source>
</reference>
<feature type="region of interest" description="Disordered" evidence="1">
    <location>
        <begin position="78"/>
        <end position="117"/>
    </location>
</feature>
<evidence type="ECO:0000313" key="3">
    <source>
        <dbReference type="Proteomes" id="UP000324222"/>
    </source>
</evidence>
<sequence>MWGVGLSVVAGGAPQGENPHGCTPRPDSYPTSPSEPAYMPLNNFDTIRSYGSAGDELENLPQYSRDFVQNISKPGSLYHHHTPQINPLGTLRGSTLGSTVSSTRGSPLCSPGTATPVDTDSLHKPWKDALAHNLKDTYYENNKIQNGLYLLLLVPPPSLLSVPCTLYPVPCNGSSPLTTITTTTITLCVLFSLLEL</sequence>
<proteinExistence type="predicted"/>
<dbReference type="AlphaFoldDB" id="A0A5B7K2Y0"/>
<dbReference type="EMBL" id="VSRR010119435">
    <property type="protein sequence ID" value="MPC99697.1"/>
    <property type="molecule type" value="Genomic_DNA"/>
</dbReference>
<dbReference type="OrthoDB" id="6252479at2759"/>
<keyword evidence="3" id="KW-1185">Reference proteome</keyword>
<comment type="caution">
    <text evidence="2">The sequence shown here is derived from an EMBL/GenBank/DDBJ whole genome shotgun (WGS) entry which is preliminary data.</text>
</comment>
<evidence type="ECO:0000313" key="2">
    <source>
        <dbReference type="EMBL" id="MPC99697.1"/>
    </source>
</evidence>
<feature type="compositionally biased region" description="Polar residues" evidence="1">
    <location>
        <begin position="83"/>
        <end position="105"/>
    </location>
</feature>
<protein>
    <submittedName>
        <fullName evidence="2">Uncharacterized protein</fullName>
    </submittedName>
</protein>
<feature type="region of interest" description="Disordered" evidence="1">
    <location>
        <begin position="12"/>
        <end position="32"/>
    </location>
</feature>